<dbReference type="InterPro" id="IPR054722">
    <property type="entry name" value="PolX-like_BBD"/>
</dbReference>
<dbReference type="Pfam" id="PF13976">
    <property type="entry name" value="gag_pre-integrs"/>
    <property type="match status" value="1"/>
</dbReference>
<comment type="caution">
    <text evidence="3">The sequence shown here is derived from an EMBL/GenBank/DDBJ whole genome shotgun (WGS) entry which is preliminary data.</text>
</comment>
<dbReference type="PANTHER" id="PTHR32410">
    <property type="entry name" value="CYSTEINE/HISTIDINE-RICH C1 DOMAIN FAMILY PROTEIN"/>
    <property type="match status" value="1"/>
</dbReference>
<dbReference type="InterPro" id="IPR002219">
    <property type="entry name" value="PKC_DAG/PE"/>
</dbReference>
<dbReference type="AlphaFoldDB" id="A0A8T2GGJ5"/>
<feature type="domain" description="Phorbol-ester/DAG-type" evidence="2">
    <location>
        <begin position="117"/>
        <end position="168"/>
    </location>
</feature>
<organism evidence="3 4">
    <name type="scientific">Arabidopsis thaliana x Arabidopsis arenosa</name>
    <dbReference type="NCBI Taxonomy" id="1240361"/>
    <lineage>
        <taxon>Eukaryota</taxon>
        <taxon>Viridiplantae</taxon>
        <taxon>Streptophyta</taxon>
        <taxon>Embryophyta</taxon>
        <taxon>Tracheophyta</taxon>
        <taxon>Spermatophyta</taxon>
        <taxon>Magnoliopsida</taxon>
        <taxon>eudicotyledons</taxon>
        <taxon>Gunneridae</taxon>
        <taxon>Pentapetalae</taxon>
        <taxon>rosids</taxon>
        <taxon>malvids</taxon>
        <taxon>Brassicales</taxon>
        <taxon>Brassicaceae</taxon>
        <taxon>Camelineae</taxon>
        <taxon>Arabidopsis</taxon>
    </lineage>
</organism>
<dbReference type="Pfam" id="PF22936">
    <property type="entry name" value="Pol_BBD"/>
    <property type="match status" value="1"/>
</dbReference>
<dbReference type="InterPro" id="IPR053192">
    <property type="entry name" value="Vacuole_Formation_Reg"/>
</dbReference>
<accession>A0A8T2GGJ5</accession>
<name>A0A8T2GGJ5_9BRAS</name>
<dbReference type="PANTHER" id="PTHR32410:SF167">
    <property type="entry name" value="CYSTEINE_HISTIDINE-RICH C1 DOMAIN FAMILY PROTEIN"/>
    <property type="match status" value="1"/>
</dbReference>
<sequence>MEILMTIYSLELTRGLKCDGCNLGEDSYSEGYRCFRSGLFFHKQCSRSDIEIHNLYHPQHSLHIKVVAANADVHEKCKLCRGNLPKMYYYCSTCDFAIDLVCARKEVILTIESLETHEHRLSLIPKMVMFTCSLCGLLDDRFPYACTLCNMSFHIDCAESTPEINYSCHPCHILKRFTRVPSYTDGKCCLCGNTPYNVFYHCSICDFSVDVNCAKNPPPFTLVQSKVHKHALTFMPQRYFVCNACGLDDDPNPYICIPCNFMVHRNCIDIPRVIKISRHDHRIYYNHYLEAGDWNCVMCHKEIKWTCGAYFCSQCPSFAIHVRCATRYGVWDRIELEGIPENTLEVRSYKVIKEGVIEHFTHKDHTLKLIEESDNGEYISYLVGISGLNDDDWKLLQHMLAERKNKSTERLSGKFFFESWIIDTSASNHMTGTLEFLLDIHGMAPVLIKLPDGRFTTSTKHGRVLMGSSLSLQDEFFVDGLHCHLISVSQLTRDSGYMFQITDKVCVIQDRITKTLIGAGEQLNGLYFFRGLGVAAPVQHKDSTPIDVWHRRLGHPSSKAMEMLKFSDFSSSCFDSKDCEICISAKQTRDSFPLSSNKTSFAFELIHCDLWGPYRSFCL</sequence>
<dbReference type="InterPro" id="IPR025724">
    <property type="entry name" value="GAG-pre-integrase_dom"/>
</dbReference>
<dbReference type="SMART" id="SM00109">
    <property type="entry name" value="C1"/>
    <property type="match status" value="2"/>
</dbReference>
<evidence type="ECO:0000256" key="1">
    <source>
        <dbReference type="ARBA" id="ARBA00022737"/>
    </source>
</evidence>
<dbReference type="InterPro" id="IPR004146">
    <property type="entry name" value="DC1"/>
</dbReference>
<reference evidence="3 4" key="1">
    <citation type="submission" date="2020-12" db="EMBL/GenBank/DDBJ databases">
        <title>Concerted genomic and epigenomic changes stabilize Arabidopsis allopolyploids.</title>
        <authorList>
            <person name="Chen Z."/>
        </authorList>
    </citation>
    <scope>NUCLEOTIDE SEQUENCE [LARGE SCALE GENOMIC DNA]</scope>
    <source>
        <strain evidence="3">Allo738</strain>
        <tissue evidence="3">Leaf</tissue>
    </source>
</reference>
<keyword evidence="1" id="KW-0677">Repeat</keyword>
<proteinExistence type="predicted"/>
<evidence type="ECO:0000313" key="4">
    <source>
        <dbReference type="Proteomes" id="UP000694240"/>
    </source>
</evidence>
<evidence type="ECO:0000313" key="3">
    <source>
        <dbReference type="EMBL" id="KAG7646877.1"/>
    </source>
</evidence>
<feature type="domain" description="Phorbol-ester/DAG-type" evidence="2">
    <location>
        <begin position="175"/>
        <end position="219"/>
    </location>
</feature>
<gene>
    <name evidence="3" type="ORF">ISN45_At01g019690</name>
</gene>
<protein>
    <submittedName>
        <fullName evidence="3">DC1</fullName>
    </submittedName>
</protein>
<dbReference type="EMBL" id="JAEFBK010000001">
    <property type="protein sequence ID" value="KAG7646877.1"/>
    <property type="molecule type" value="Genomic_DNA"/>
</dbReference>
<dbReference type="Pfam" id="PF03107">
    <property type="entry name" value="C1_2"/>
    <property type="match status" value="5"/>
</dbReference>
<dbReference type="Proteomes" id="UP000694240">
    <property type="component" value="Chromosome 1"/>
</dbReference>
<keyword evidence="4" id="KW-1185">Reference proteome</keyword>
<evidence type="ECO:0000259" key="2">
    <source>
        <dbReference type="SMART" id="SM00109"/>
    </source>
</evidence>